<keyword evidence="2" id="KW-1133">Transmembrane helix</keyword>
<accession>A0ABU1FSC5</accession>
<keyword evidence="2" id="KW-0812">Transmembrane</keyword>
<dbReference type="Proteomes" id="UP001260872">
    <property type="component" value="Unassembled WGS sequence"/>
</dbReference>
<evidence type="ECO:0000313" key="3">
    <source>
        <dbReference type="EMBL" id="MDR5711529.1"/>
    </source>
</evidence>
<evidence type="ECO:0008006" key="5">
    <source>
        <dbReference type="Google" id="ProtNLM"/>
    </source>
</evidence>
<gene>
    <name evidence="3" type="ORF">RH857_05195</name>
</gene>
<organism evidence="3 4">
    <name type="scientific">Nesterenkonia flava</name>
    <dbReference type="NCBI Taxonomy" id="469799"/>
    <lineage>
        <taxon>Bacteria</taxon>
        <taxon>Bacillati</taxon>
        <taxon>Actinomycetota</taxon>
        <taxon>Actinomycetes</taxon>
        <taxon>Micrococcales</taxon>
        <taxon>Micrococcaceae</taxon>
        <taxon>Nesterenkonia</taxon>
    </lineage>
</organism>
<proteinExistence type="predicted"/>
<name>A0ABU1FSC5_9MICC</name>
<feature type="transmembrane region" description="Helical" evidence="2">
    <location>
        <begin position="99"/>
        <end position="132"/>
    </location>
</feature>
<dbReference type="RefSeq" id="WP_310536912.1">
    <property type="nucleotide sequence ID" value="NZ_BAAAOC010000020.1"/>
</dbReference>
<comment type="caution">
    <text evidence="3">The sequence shown here is derived from an EMBL/GenBank/DDBJ whole genome shotgun (WGS) entry which is preliminary data.</text>
</comment>
<evidence type="ECO:0000256" key="2">
    <source>
        <dbReference type="SAM" id="Phobius"/>
    </source>
</evidence>
<dbReference type="EMBL" id="JAVKGT010000010">
    <property type="protein sequence ID" value="MDR5711529.1"/>
    <property type="molecule type" value="Genomic_DNA"/>
</dbReference>
<keyword evidence="4" id="KW-1185">Reference proteome</keyword>
<keyword evidence="2" id="KW-0472">Membrane</keyword>
<protein>
    <recommendedName>
        <fullName evidence="5">DUF4190 domain-containing protein</fullName>
    </recommendedName>
</protein>
<feature type="compositionally biased region" description="Basic and acidic residues" evidence="1">
    <location>
        <begin position="1"/>
        <end position="12"/>
    </location>
</feature>
<feature type="transmembrane region" description="Helical" evidence="2">
    <location>
        <begin position="57"/>
        <end position="79"/>
    </location>
</feature>
<evidence type="ECO:0000256" key="1">
    <source>
        <dbReference type="SAM" id="MobiDB-lite"/>
    </source>
</evidence>
<reference evidence="4" key="1">
    <citation type="submission" date="2023-07" db="EMBL/GenBank/DDBJ databases">
        <title>Description of three actinobacteria isolated from air of manufacturing shop in a pharmaceutical factory.</title>
        <authorList>
            <person name="Zhang D.-F."/>
        </authorList>
    </citation>
    <scope>NUCLEOTIDE SEQUENCE [LARGE SCALE GENOMIC DNA]</scope>
    <source>
        <strain evidence="4">CCTCC AB 207010</strain>
    </source>
</reference>
<evidence type="ECO:0000313" key="4">
    <source>
        <dbReference type="Proteomes" id="UP001260872"/>
    </source>
</evidence>
<sequence length="134" mass="13802">MTQQHPDDRPDAYEPVQGGYSQNPYGAYPAPNAYQGGAAWQPQAAPNPQGQSHATTALVCGILSIVLGLGIILGPIAIWQAGKAQALGVDATAGRICGWIGLILGIIGTLIIVGYIILIIFAFSSGFAAGFLPV</sequence>
<feature type="region of interest" description="Disordered" evidence="1">
    <location>
        <begin position="1"/>
        <end position="29"/>
    </location>
</feature>